<organism evidence="6 7">
    <name type="scientific">Kroppenstedtia guangzhouensis</name>
    <dbReference type="NCBI Taxonomy" id="1274356"/>
    <lineage>
        <taxon>Bacteria</taxon>
        <taxon>Bacillati</taxon>
        <taxon>Bacillota</taxon>
        <taxon>Bacilli</taxon>
        <taxon>Bacillales</taxon>
        <taxon>Thermoactinomycetaceae</taxon>
        <taxon>Kroppenstedtia</taxon>
    </lineage>
</organism>
<reference evidence="7" key="1">
    <citation type="journal article" date="2019" name="Int. J. Syst. Evol. Microbiol.">
        <title>The Global Catalogue of Microorganisms (GCM) 10K type strain sequencing project: providing services to taxonomists for standard genome sequencing and annotation.</title>
        <authorList>
            <consortium name="The Broad Institute Genomics Platform"/>
            <consortium name="The Broad Institute Genome Sequencing Center for Infectious Disease"/>
            <person name="Wu L."/>
            <person name="Ma J."/>
        </authorList>
    </citation>
    <scope>NUCLEOTIDE SEQUENCE [LARGE SCALE GENOMIC DNA]</scope>
    <source>
        <strain evidence="7">CGMCC 1.12404</strain>
    </source>
</reference>
<evidence type="ECO:0000256" key="4">
    <source>
        <dbReference type="SAM" id="Coils"/>
    </source>
</evidence>
<dbReference type="Pfam" id="PF12848">
    <property type="entry name" value="ABC_tran_Xtn"/>
    <property type="match status" value="1"/>
</dbReference>
<dbReference type="PANTHER" id="PTHR19211">
    <property type="entry name" value="ATP-BINDING TRANSPORT PROTEIN-RELATED"/>
    <property type="match status" value="1"/>
</dbReference>
<dbReference type="Pfam" id="PF00005">
    <property type="entry name" value="ABC_tran"/>
    <property type="match status" value="2"/>
</dbReference>
<feature type="domain" description="ABC transporter" evidence="5">
    <location>
        <begin position="4"/>
        <end position="259"/>
    </location>
</feature>
<dbReference type="InterPro" id="IPR027417">
    <property type="entry name" value="P-loop_NTPase"/>
</dbReference>
<dbReference type="InterPro" id="IPR003593">
    <property type="entry name" value="AAA+_ATPase"/>
</dbReference>
<evidence type="ECO:0000256" key="3">
    <source>
        <dbReference type="ARBA" id="ARBA00022840"/>
    </source>
</evidence>
<comment type="caution">
    <text evidence="6">The sequence shown here is derived from an EMBL/GenBank/DDBJ whole genome shotgun (WGS) entry which is preliminary data.</text>
</comment>
<sequence>MWVLKAEGLLKEWDGKRIFEKVDLAVREGERVALIGANGIGKTTLLDCLIGRTTPDAGKIHRHVPVSRWGMVEQQPSVPKGMSLKDWILSADPKRFDLRRELARLERELAAGCGSDSILRRYSEIQGEYQMSGGYEWELEGERVLHRLGFPPDLQKLPYSQLSGGQKTRARLARVMVGQPSFLLLDEPTNHLDWETLDWLTEWLAGFPGACLIVSHDRAWIDQVAHTTVELTAEGTRAFKGGYSDFIRQREREQKEQKALYRKQQQEKKRLEEAIRRYSDWFRQAHAAAGERNPFYKKKANKHQTRLKAKVQALKRLEAKQVERPGVAPRIQANLGGEALAARRLMQMEGVGFSYGEQPVFQGMDLTLSRGDRLAVIGPNGSGKSTLLKLIIGELAPTEGRVNRHPALRIGYFAQELEGLEPERTVLESLLSLPGMTAGEARKVLASFLFRREDVHKRIGDLSMGERCRVAFVHLYFSEANLLVLDEPTNHLDIPTRERIEEALQHYPGTLVLVSHDRYLLDRISNRVVVLKKGSVKVWPGGFQAYREHLREQAERPADPETDQKIRTLELELSRLMASEEPETEADRERLHRQIREVKKSLDDLR</sequence>
<feature type="coiled-coil region" evidence="4">
    <location>
        <begin position="247"/>
        <end position="274"/>
    </location>
</feature>
<proteinExistence type="predicted"/>
<dbReference type="InterPro" id="IPR032781">
    <property type="entry name" value="ABC_tran_Xtn"/>
</dbReference>
<keyword evidence="3" id="KW-0067">ATP-binding</keyword>
<dbReference type="InterPro" id="IPR017871">
    <property type="entry name" value="ABC_transporter-like_CS"/>
</dbReference>
<dbReference type="InterPro" id="IPR050611">
    <property type="entry name" value="ABCF"/>
</dbReference>
<keyword evidence="1" id="KW-0677">Repeat</keyword>
<gene>
    <name evidence="6" type="ORF">GCM10007416_29720</name>
</gene>
<dbReference type="PROSITE" id="PS50893">
    <property type="entry name" value="ABC_TRANSPORTER_2"/>
    <property type="match status" value="2"/>
</dbReference>
<dbReference type="Proteomes" id="UP000617979">
    <property type="component" value="Unassembled WGS sequence"/>
</dbReference>
<keyword evidence="4" id="KW-0175">Coiled coil</keyword>
<keyword evidence="7" id="KW-1185">Reference proteome</keyword>
<keyword evidence="2" id="KW-0547">Nucleotide-binding</keyword>
<dbReference type="Gene3D" id="3.40.50.300">
    <property type="entry name" value="P-loop containing nucleotide triphosphate hydrolases"/>
    <property type="match status" value="2"/>
</dbReference>
<dbReference type="CDD" id="cd03221">
    <property type="entry name" value="ABCF_EF-3"/>
    <property type="match status" value="2"/>
</dbReference>
<evidence type="ECO:0000259" key="5">
    <source>
        <dbReference type="PROSITE" id="PS50893"/>
    </source>
</evidence>
<name>A0ABQ1H1F7_9BACL</name>
<dbReference type="PROSITE" id="PS00211">
    <property type="entry name" value="ABC_TRANSPORTER_1"/>
    <property type="match status" value="1"/>
</dbReference>
<dbReference type="SUPFAM" id="SSF52540">
    <property type="entry name" value="P-loop containing nucleoside triphosphate hydrolases"/>
    <property type="match status" value="2"/>
</dbReference>
<dbReference type="NCBIfam" id="NF000355">
    <property type="entry name" value="ribo_prot_ABC_F"/>
    <property type="match status" value="1"/>
</dbReference>
<accession>A0ABQ1H1F7</accession>
<feature type="domain" description="ABC transporter" evidence="5">
    <location>
        <begin position="346"/>
        <end position="558"/>
    </location>
</feature>
<evidence type="ECO:0000313" key="6">
    <source>
        <dbReference type="EMBL" id="GGA54577.1"/>
    </source>
</evidence>
<dbReference type="RefSeq" id="WP_188433303.1">
    <property type="nucleotide sequence ID" value="NZ_BMEX01000016.1"/>
</dbReference>
<dbReference type="InterPro" id="IPR003439">
    <property type="entry name" value="ABC_transporter-like_ATP-bd"/>
</dbReference>
<dbReference type="EMBL" id="BMEX01000016">
    <property type="protein sequence ID" value="GGA54577.1"/>
    <property type="molecule type" value="Genomic_DNA"/>
</dbReference>
<evidence type="ECO:0000313" key="7">
    <source>
        <dbReference type="Proteomes" id="UP000617979"/>
    </source>
</evidence>
<evidence type="ECO:0000256" key="2">
    <source>
        <dbReference type="ARBA" id="ARBA00022741"/>
    </source>
</evidence>
<evidence type="ECO:0000256" key="1">
    <source>
        <dbReference type="ARBA" id="ARBA00022737"/>
    </source>
</evidence>
<dbReference type="PANTHER" id="PTHR19211:SF14">
    <property type="entry name" value="ATP-BINDING CASSETTE SUB-FAMILY F MEMBER 1"/>
    <property type="match status" value="1"/>
</dbReference>
<protein>
    <submittedName>
        <fullName evidence="6">ABC transporter</fullName>
    </submittedName>
</protein>
<dbReference type="SMART" id="SM00382">
    <property type="entry name" value="AAA"/>
    <property type="match status" value="2"/>
</dbReference>